<organism evidence="3 5">
    <name type="scientific">Aphanomyces astaci</name>
    <name type="common">Crayfish plague agent</name>
    <dbReference type="NCBI Taxonomy" id="112090"/>
    <lineage>
        <taxon>Eukaryota</taxon>
        <taxon>Sar</taxon>
        <taxon>Stramenopiles</taxon>
        <taxon>Oomycota</taxon>
        <taxon>Saprolegniomycetes</taxon>
        <taxon>Saprolegniales</taxon>
        <taxon>Verrucalvaceae</taxon>
        <taxon>Aphanomyces</taxon>
    </lineage>
</organism>
<dbReference type="EMBL" id="QUTI01028301">
    <property type="protein sequence ID" value="RLO04758.1"/>
    <property type="molecule type" value="Genomic_DNA"/>
</dbReference>
<dbReference type="VEuPathDB" id="FungiDB:H257_03501"/>
<evidence type="ECO:0000313" key="3">
    <source>
        <dbReference type="EMBL" id="RHY13142.1"/>
    </source>
</evidence>
<keyword evidence="1" id="KW-0175">Coiled coil</keyword>
<evidence type="ECO:0000313" key="5">
    <source>
        <dbReference type="Proteomes" id="UP000265427"/>
    </source>
</evidence>
<dbReference type="Gene3D" id="1.20.5.340">
    <property type="match status" value="1"/>
</dbReference>
<protein>
    <submittedName>
        <fullName evidence="3">Uncharacterized protein</fullName>
    </submittedName>
</protein>
<evidence type="ECO:0000256" key="2">
    <source>
        <dbReference type="SAM" id="MobiDB-lite"/>
    </source>
</evidence>
<dbReference type="Proteomes" id="UP000275652">
    <property type="component" value="Unassembled WGS sequence"/>
</dbReference>
<evidence type="ECO:0000256" key="1">
    <source>
        <dbReference type="SAM" id="Coils"/>
    </source>
</evidence>
<accession>A0A397AZV9</accession>
<gene>
    <name evidence="4" type="ORF">DYB28_001328</name>
    <name evidence="3" type="ORF">DYB36_013170</name>
</gene>
<comment type="caution">
    <text evidence="3">The sequence shown here is derived from an EMBL/GenBank/DDBJ whole genome shotgun (WGS) entry which is preliminary data.</text>
</comment>
<evidence type="ECO:0000313" key="6">
    <source>
        <dbReference type="Proteomes" id="UP000275652"/>
    </source>
</evidence>
<sequence length="286" mass="32702">MTSALGASPADNNAGDQPIDNQQQLQSPTDDFHMLDKSLVVVTDLLLIANEDRHSDSSTLRDSIFLDDELVLTKAKLAEMQRVCTDLDFQVKQLEAAKLLWDVTRLAMDFQVIKDKDAHSRIRNRLEDELIRASHAAKFFRAEADKLQDQVVAKDTRIQELEAQVQLLQNKNDMLLRLKQLEAQVHQLTATNRTLITENHELKVHQYELQHDLQPVQRSSSWNLFNQNKATSKAKGVVLLKKSTNSPTPTKEVQPTVKSSANLELIRMLKRELDDNKQRDSIDAWY</sequence>
<evidence type="ECO:0000313" key="4">
    <source>
        <dbReference type="EMBL" id="RLO04758.1"/>
    </source>
</evidence>
<dbReference type="AlphaFoldDB" id="A0A397AZV9"/>
<reference evidence="4 6" key="1">
    <citation type="journal article" date="2018" name="J. Invertebr. Pathol.">
        <title>New genotyping method for the causative agent of crayfish plague (Aphanomyces astaci) based on whole genome data.</title>
        <authorList>
            <person name="Minardi D."/>
            <person name="Studholme D.J."/>
            <person name="van der Giezen M."/>
            <person name="Pretto T."/>
            <person name="Oidtmann B."/>
        </authorList>
    </citation>
    <scope>NUCLEOTIDE SEQUENCE [LARGE SCALE GENOMIC DNA]</scope>
    <source>
        <strain evidence="4 6">KB13</strain>
    </source>
</reference>
<name>A0A397AZV9_APHAT</name>
<proteinExistence type="predicted"/>
<dbReference type="Proteomes" id="UP000265427">
    <property type="component" value="Unassembled WGS sequence"/>
</dbReference>
<dbReference type="EMBL" id="QUSZ01004685">
    <property type="protein sequence ID" value="RHY13142.1"/>
    <property type="molecule type" value="Genomic_DNA"/>
</dbReference>
<reference evidence="3 5" key="2">
    <citation type="submission" date="2018-08" db="EMBL/GenBank/DDBJ databases">
        <title>Aphanomyces genome sequencing and annotation.</title>
        <authorList>
            <person name="Minardi D."/>
            <person name="Oidtmann B."/>
            <person name="Van Der Giezen M."/>
            <person name="Studholme D.J."/>
        </authorList>
    </citation>
    <scope>NUCLEOTIDE SEQUENCE [LARGE SCALE GENOMIC DNA]</scope>
    <source>
        <strain evidence="3 5">Kv</strain>
    </source>
</reference>
<feature type="coiled-coil region" evidence="1">
    <location>
        <begin position="144"/>
        <end position="198"/>
    </location>
</feature>
<feature type="region of interest" description="Disordered" evidence="2">
    <location>
        <begin position="1"/>
        <end position="25"/>
    </location>
</feature>